<name>A0AAE1CNU6_9GAST</name>
<keyword evidence="2 9" id="KW-0812">Transmembrane</keyword>
<keyword evidence="8" id="KW-0807">Transducer</keyword>
<keyword evidence="6" id="KW-0675">Receptor</keyword>
<sequence>MLLSQLKKTTWHGLRWNNAPTAQQFTEPQDRMLNTPDTSLITSLGTLRPLWPTMLSGLWPLPFQKQLPSSINMICVHYQLSSVIGALLPRVVLGYKGILLIFGIFLAYQTTSVRLKQVNDSRFAGMSIYNVVAYKKTLYEKKL</sequence>
<evidence type="ECO:0000256" key="7">
    <source>
        <dbReference type="ARBA" id="ARBA00023180"/>
    </source>
</evidence>
<comment type="caution">
    <text evidence="11">The sequence shown here is derived from an EMBL/GenBank/DDBJ whole genome shotgun (WGS) entry which is preliminary data.</text>
</comment>
<organism evidence="11 12">
    <name type="scientific">Elysia crispata</name>
    <name type="common">lettuce slug</name>
    <dbReference type="NCBI Taxonomy" id="231223"/>
    <lineage>
        <taxon>Eukaryota</taxon>
        <taxon>Metazoa</taxon>
        <taxon>Spiralia</taxon>
        <taxon>Lophotrochozoa</taxon>
        <taxon>Mollusca</taxon>
        <taxon>Gastropoda</taxon>
        <taxon>Heterobranchia</taxon>
        <taxon>Euthyneura</taxon>
        <taxon>Panpulmonata</taxon>
        <taxon>Sacoglossa</taxon>
        <taxon>Placobranchoidea</taxon>
        <taxon>Plakobranchidae</taxon>
        <taxon>Elysia</taxon>
    </lineage>
</organism>
<reference evidence="11" key="1">
    <citation type="journal article" date="2023" name="G3 (Bethesda)">
        <title>A reference genome for the long-term kleptoplast-retaining sea slug Elysia crispata morphotype clarki.</title>
        <authorList>
            <person name="Eastman K.E."/>
            <person name="Pendleton A.L."/>
            <person name="Shaikh M.A."/>
            <person name="Suttiyut T."/>
            <person name="Ogas R."/>
            <person name="Tomko P."/>
            <person name="Gavelis G."/>
            <person name="Widhalm J.R."/>
            <person name="Wisecaver J.H."/>
        </authorList>
    </citation>
    <scope>NUCLEOTIDE SEQUENCE</scope>
    <source>
        <strain evidence="11">ECLA1</strain>
    </source>
</reference>
<evidence type="ECO:0000256" key="2">
    <source>
        <dbReference type="ARBA" id="ARBA00022692"/>
    </source>
</evidence>
<proteinExistence type="predicted"/>
<accession>A0AAE1CNU6</accession>
<dbReference type="EMBL" id="JAWDGP010007405">
    <property type="protein sequence ID" value="KAK3720466.1"/>
    <property type="molecule type" value="Genomic_DNA"/>
</dbReference>
<evidence type="ECO:0000313" key="12">
    <source>
        <dbReference type="Proteomes" id="UP001283361"/>
    </source>
</evidence>
<dbReference type="PANTHER" id="PTHR10519">
    <property type="entry name" value="GABA-B RECEPTOR"/>
    <property type="match status" value="1"/>
</dbReference>
<evidence type="ECO:0000256" key="8">
    <source>
        <dbReference type="ARBA" id="ARBA00023224"/>
    </source>
</evidence>
<evidence type="ECO:0000256" key="1">
    <source>
        <dbReference type="ARBA" id="ARBA00004141"/>
    </source>
</evidence>
<evidence type="ECO:0000256" key="9">
    <source>
        <dbReference type="SAM" id="Phobius"/>
    </source>
</evidence>
<dbReference type="Proteomes" id="UP001283361">
    <property type="component" value="Unassembled WGS sequence"/>
</dbReference>
<evidence type="ECO:0000259" key="10">
    <source>
        <dbReference type="Pfam" id="PF00003"/>
    </source>
</evidence>
<keyword evidence="5 9" id="KW-0472">Membrane</keyword>
<keyword evidence="4" id="KW-0297">G-protein coupled receptor</keyword>
<dbReference type="Pfam" id="PF00003">
    <property type="entry name" value="7tm_3"/>
    <property type="match status" value="1"/>
</dbReference>
<dbReference type="GO" id="GO:0004965">
    <property type="term" value="F:G protein-coupled GABA receptor activity"/>
    <property type="evidence" value="ECO:0007669"/>
    <property type="project" value="InterPro"/>
</dbReference>
<dbReference type="GO" id="GO:0007214">
    <property type="term" value="P:gamma-aminobutyric acid signaling pathway"/>
    <property type="evidence" value="ECO:0007669"/>
    <property type="project" value="TreeGrafter"/>
</dbReference>
<gene>
    <name evidence="11" type="ORF">RRG08_058355</name>
</gene>
<dbReference type="GO" id="GO:0038039">
    <property type="term" value="C:G protein-coupled receptor heterodimeric complex"/>
    <property type="evidence" value="ECO:0007669"/>
    <property type="project" value="TreeGrafter"/>
</dbReference>
<keyword evidence="12" id="KW-1185">Reference proteome</keyword>
<evidence type="ECO:0000256" key="6">
    <source>
        <dbReference type="ARBA" id="ARBA00023170"/>
    </source>
</evidence>
<feature type="transmembrane region" description="Helical" evidence="9">
    <location>
        <begin position="87"/>
        <end position="108"/>
    </location>
</feature>
<keyword evidence="3 9" id="KW-1133">Transmembrane helix</keyword>
<dbReference type="PANTHER" id="PTHR10519:SF77">
    <property type="entry name" value="GAMMA-AMINOBUTYRIC ACID TYPE B RECEPTOR SUBUNIT 1"/>
    <property type="match status" value="1"/>
</dbReference>
<dbReference type="InterPro" id="IPR017978">
    <property type="entry name" value="GPCR_3_C"/>
</dbReference>
<evidence type="ECO:0000256" key="4">
    <source>
        <dbReference type="ARBA" id="ARBA00023040"/>
    </source>
</evidence>
<dbReference type="AlphaFoldDB" id="A0AAE1CNU6"/>
<evidence type="ECO:0000313" key="11">
    <source>
        <dbReference type="EMBL" id="KAK3720466.1"/>
    </source>
</evidence>
<comment type="subcellular location">
    <subcellularLocation>
        <location evidence="1">Membrane</location>
        <topology evidence="1">Multi-pass membrane protein</topology>
    </subcellularLocation>
</comment>
<keyword evidence="7" id="KW-0325">Glycoprotein</keyword>
<feature type="domain" description="G-protein coupled receptors family 3 profile" evidence="10">
    <location>
        <begin position="66"/>
        <end position="132"/>
    </location>
</feature>
<evidence type="ECO:0000256" key="5">
    <source>
        <dbReference type="ARBA" id="ARBA00023136"/>
    </source>
</evidence>
<protein>
    <recommendedName>
        <fullName evidence="10">G-protein coupled receptors family 3 profile domain-containing protein</fullName>
    </recommendedName>
</protein>
<evidence type="ECO:0000256" key="3">
    <source>
        <dbReference type="ARBA" id="ARBA00022989"/>
    </source>
</evidence>
<dbReference type="InterPro" id="IPR002455">
    <property type="entry name" value="GPCR3_GABA-B"/>
</dbReference>